<comment type="caution">
    <text evidence="1">The sequence shown here is derived from an EMBL/GenBank/DDBJ whole genome shotgun (WGS) entry which is preliminary data.</text>
</comment>
<dbReference type="Proteomes" id="UP000533637">
    <property type="component" value="Unassembled WGS sequence"/>
</dbReference>
<gene>
    <name evidence="1" type="ORF">GGQ57_000588</name>
</gene>
<sequence length="123" mass="14131">MIYYMNPKERERIAVCRVLLDIAEGMDGYTPVSDCPHFQQLQNKILLTEQDFEKARETAVLESLVILKGAHYNVKMMLALTVCDLYSEYMVTPLNCRLAFETLMSAIDWPISFSEVLAKSKTE</sequence>
<keyword evidence="2" id="KW-1185">Reference proteome</keyword>
<protein>
    <submittedName>
        <fullName evidence="1">Uncharacterized protein</fullName>
    </submittedName>
</protein>
<proteinExistence type="predicted"/>
<reference evidence="1 2" key="1">
    <citation type="submission" date="2020-08" db="EMBL/GenBank/DDBJ databases">
        <title>Genomic Encyclopedia of Type Strains, Phase IV (KMG-IV): sequencing the most valuable type-strain genomes for metagenomic binning, comparative biology and taxonomic classification.</title>
        <authorList>
            <person name="Goeker M."/>
        </authorList>
    </citation>
    <scope>NUCLEOTIDE SEQUENCE [LARGE SCALE GENOMIC DNA]</scope>
    <source>
        <strain evidence="1 2">DSM 102983</strain>
    </source>
</reference>
<accession>A0ABR6KIT4</accession>
<dbReference type="RefSeq" id="WP_229800978.1">
    <property type="nucleotide sequence ID" value="NZ_BMPB01000004.1"/>
</dbReference>
<evidence type="ECO:0000313" key="2">
    <source>
        <dbReference type="Proteomes" id="UP000533637"/>
    </source>
</evidence>
<name>A0ABR6KIT4_9BACT</name>
<dbReference type="EMBL" id="JACHOC010000001">
    <property type="protein sequence ID" value="MBB4620714.1"/>
    <property type="molecule type" value="Genomic_DNA"/>
</dbReference>
<organism evidence="1 2">
    <name type="scientific">Parabacteroides faecis</name>
    <dbReference type="NCBI Taxonomy" id="1217282"/>
    <lineage>
        <taxon>Bacteria</taxon>
        <taxon>Pseudomonadati</taxon>
        <taxon>Bacteroidota</taxon>
        <taxon>Bacteroidia</taxon>
        <taxon>Bacteroidales</taxon>
        <taxon>Tannerellaceae</taxon>
        <taxon>Parabacteroides</taxon>
    </lineage>
</organism>
<evidence type="ECO:0000313" key="1">
    <source>
        <dbReference type="EMBL" id="MBB4620714.1"/>
    </source>
</evidence>